<gene>
    <name evidence="3" type="ORF">E3P86_01909</name>
    <name evidence="2" type="ORF">E3P90_03023</name>
</gene>
<feature type="domain" description="Phosphoribulokinase/uridine kinase" evidence="1">
    <location>
        <begin position="33"/>
        <end position="184"/>
    </location>
</feature>
<dbReference type="Proteomes" id="UP000306954">
    <property type="component" value="Unassembled WGS sequence"/>
</dbReference>
<comment type="caution">
    <text evidence="3">The sequence shown here is derived from an EMBL/GenBank/DDBJ whole genome shotgun (WGS) entry which is preliminary data.</text>
</comment>
<sequence>MDHITNRVLNDILCDLKGDNRNSVLFGTQRYLVGVGGFPGSGKSSFTKHLTDKLTSHAISAVCVSMDGWHYTREQLSQFPDPAAAFARRGAPHTFDAQEYTRFIHALKDEPRVALQAPTFSHSLKDPTPGGVQIDEHVAVVIVEGNYVLLDEERWASAAHTLDRKIWIDIDQAMTKQRLVKRHIESGICKDILEAEERAEKNDLDNGRYARSKLVEGTDVIASVEDANFAMAQ</sequence>
<evidence type="ECO:0000313" key="5">
    <source>
        <dbReference type="Proteomes" id="UP000310689"/>
    </source>
</evidence>
<dbReference type="EMBL" id="SPOI01000079">
    <property type="protein sequence ID" value="TIB38013.1"/>
    <property type="molecule type" value="Genomic_DNA"/>
</dbReference>
<proteinExistence type="predicted"/>
<evidence type="ECO:0000313" key="2">
    <source>
        <dbReference type="EMBL" id="TIB10004.1"/>
    </source>
</evidence>
<dbReference type="EMBL" id="SPOF01000035">
    <property type="protein sequence ID" value="TIB10004.1"/>
    <property type="molecule type" value="Genomic_DNA"/>
</dbReference>
<evidence type="ECO:0000313" key="3">
    <source>
        <dbReference type="EMBL" id="TIB38013.1"/>
    </source>
</evidence>
<dbReference type="PANTHER" id="PTHR10285">
    <property type="entry name" value="URIDINE KINASE"/>
    <property type="match status" value="1"/>
</dbReference>
<organism evidence="3 5">
    <name type="scientific">Wallemia ichthyophaga</name>
    <dbReference type="NCBI Taxonomy" id="245174"/>
    <lineage>
        <taxon>Eukaryota</taxon>
        <taxon>Fungi</taxon>
        <taxon>Dikarya</taxon>
        <taxon>Basidiomycota</taxon>
        <taxon>Wallemiomycotina</taxon>
        <taxon>Wallemiomycetes</taxon>
        <taxon>Wallemiales</taxon>
        <taxon>Wallemiaceae</taxon>
        <taxon>Wallemia</taxon>
    </lineage>
</organism>
<evidence type="ECO:0000259" key="1">
    <source>
        <dbReference type="Pfam" id="PF00485"/>
    </source>
</evidence>
<dbReference type="Proteomes" id="UP000310689">
    <property type="component" value="Unassembled WGS sequence"/>
</dbReference>
<dbReference type="OrthoDB" id="6362633at2759"/>
<dbReference type="GO" id="GO:0016301">
    <property type="term" value="F:kinase activity"/>
    <property type="evidence" value="ECO:0007669"/>
    <property type="project" value="InterPro"/>
</dbReference>
<dbReference type="Gene3D" id="3.40.50.300">
    <property type="entry name" value="P-loop containing nucleotide triphosphate hydrolases"/>
    <property type="match status" value="1"/>
</dbReference>
<accession>A0A4T0H9T6</accession>
<name>A0A4T0H9T6_WALIC</name>
<dbReference type="AlphaFoldDB" id="A0A4T0H9T6"/>
<dbReference type="GO" id="GO:0005524">
    <property type="term" value="F:ATP binding"/>
    <property type="evidence" value="ECO:0007669"/>
    <property type="project" value="InterPro"/>
</dbReference>
<dbReference type="InterPro" id="IPR027417">
    <property type="entry name" value="P-loop_NTPase"/>
</dbReference>
<dbReference type="InterPro" id="IPR006083">
    <property type="entry name" value="PRK/URK"/>
</dbReference>
<reference evidence="4 5" key="1">
    <citation type="submission" date="2019-03" db="EMBL/GenBank/DDBJ databases">
        <title>Sequencing 23 genomes of Wallemia ichthyophaga.</title>
        <authorList>
            <person name="Gostincar C."/>
        </authorList>
    </citation>
    <scope>NUCLEOTIDE SEQUENCE [LARGE SCALE GENOMIC DNA]</scope>
    <source>
        <strain evidence="3 5">EXF-6200</strain>
        <strain evidence="2 4">EXF-8621</strain>
    </source>
</reference>
<dbReference type="SUPFAM" id="SSF52540">
    <property type="entry name" value="P-loop containing nucleoside triphosphate hydrolases"/>
    <property type="match status" value="1"/>
</dbReference>
<protein>
    <recommendedName>
        <fullName evidence="1">Phosphoribulokinase/uridine kinase domain-containing protein</fullName>
    </recommendedName>
</protein>
<evidence type="ECO:0000313" key="4">
    <source>
        <dbReference type="Proteomes" id="UP000306954"/>
    </source>
</evidence>
<dbReference type="OMA" id="EVWFVEV"/>
<dbReference type="Pfam" id="PF00485">
    <property type="entry name" value="PRK"/>
    <property type="match status" value="1"/>
</dbReference>